<accession>A0A3Q3X5Z3</accession>
<evidence type="ECO:0000313" key="3">
    <source>
        <dbReference type="Proteomes" id="UP000261620"/>
    </source>
</evidence>
<dbReference type="Pfam" id="PF13895">
    <property type="entry name" value="Ig_2"/>
    <property type="match status" value="1"/>
</dbReference>
<dbReference type="PANTHER" id="PTHR46013:SF4">
    <property type="entry name" value="B-CELL RECEPTOR CD22-RELATED"/>
    <property type="match status" value="1"/>
</dbReference>
<evidence type="ECO:0000313" key="2">
    <source>
        <dbReference type="Ensembl" id="ENSMMOP00000023595.1"/>
    </source>
</evidence>
<organism evidence="2 3">
    <name type="scientific">Mola mola</name>
    <name type="common">Ocean sunfish</name>
    <name type="synonym">Tetraodon mola</name>
    <dbReference type="NCBI Taxonomy" id="94237"/>
    <lineage>
        <taxon>Eukaryota</taxon>
        <taxon>Metazoa</taxon>
        <taxon>Chordata</taxon>
        <taxon>Craniata</taxon>
        <taxon>Vertebrata</taxon>
        <taxon>Euteleostomi</taxon>
        <taxon>Actinopterygii</taxon>
        <taxon>Neopterygii</taxon>
        <taxon>Teleostei</taxon>
        <taxon>Neoteleostei</taxon>
        <taxon>Acanthomorphata</taxon>
        <taxon>Eupercaria</taxon>
        <taxon>Tetraodontiformes</taxon>
        <taxon>Molidae</taxon>
        <taxon>Mola</taxon>
    </lineage>
</organism>
<dbReference type="SUPFAM" id="SSF48726">
    <property type="entry name" value="Immunoglobulin"/>
    <property type="match status" value="3"/>
</dbReference>
<name>A0A3Q3X5Z3_MOLML</name>
<dbReference type="InterPro" id="IPR007110">
    <property type="entry name" value="Ig-like_dom"/>
</dbReference>
<feature type="domain" description="Ig-like" evidence="1">
    <location>
        <begin position="85"/>
        <end position="151"/>
    </location>
</feature>
<feature type="domain" description="Ig-like" evidence="1">
    <location>
        <begin position="174"/>
        <end position="252"/>
    </location>
</feature>
<dbReference type="CDD" id="cd00096">
    <property type="entry name" value="Ig"/>
    <property type="match status" value="1"/>
</dbReference>
<dbReference type="SMART" id="SM00409">
    <property type="entry name" value="IG"/>
    <property type="match status" value="3"/>
</dbReference>
<dbReference type="SMART" id="SM00408">
    <property type="entry name" value="IGc2"/>
    <property type="match status" value="2"/>
</dbReference>
<dbReference type="InterPro" id="IPR013783">
    <property type="entry name" value="Ig-like_fold"/>
</dbReference>
<reference evidence="2" key="2">
    <citation type="submission" date="2025-09" db="UniProtKB">
        <authorList>
            <consortium name="Ensembl"/>
        </authorList>
    </citation>
    <scope>IDENTIFICATION</scope>
</reference>
<dbReference type="PANTHER" id="PTHR46013">
    <property type="entry name" value="VASCULAR CELL ADHESION MOLECULE 1"/>
    <property type="match status" value="1"/>
</dbReference>
<evidence type="ECO:0000259" key="1">
    <source>
        <dbReference type="PROSITE" id="PS50835"/>
    </source>
</evidence>
<keyword evidence="3" id="KW-1185">Reference proteome</keyword>
<dbReference type="Proteomes" id="UP000261620">
    <property type="component" value="Unplaced"/>
</dbReference>
<dbReference type="Ensembl" id="ENSMMOT00000023987.1">
    <property type="protein sequence ID" value="ENSMMOP00000023595.1"/>
    <property type="gene ID" value="ENSMMOG00000017959.1"/>
</dbReference>
<reference evidence="2" key="1">
    <citation type="submission" date="2025-08" db="UniProtKB">
        <authorList>
            <consortium name="Ensembl"/>
        </authorList>
    </citation>
    <scope>IDENTIFICATION</scope>
</reference>
<dbReference type="Pfam" id="PF13927">
    <property type="entry name" value="Ig_3"/>
    <property type="match status" value="1"/>
</dbReference>
<dbReference type="Gene3D" id="2.60.40.10">
    <property type="entry name" value="Immunoglobulins"/>
    <property type="match status" value="3"/>
</dbReference>
<dbReference type="PROSITE" id="PS50835">
    <property type="entry name" value="IG_LIKE"/>
    <property type="match status" value="2"/>
</dbReference>
<dbReference type="OMA" id="VHINVIC"/>
<dbReference type="STRING" id="94237.ENSMMOP00000023595"/>
<dbReference type="InterPro" id="IPR036179">
    <property type="entry name" value="Ig-like_dom_sf"/>
</dbReference>
<dbReference type="InterPro" id="IPR003598">
    <property type="entry name" value="Ig_sub2"/>
</dbReference>
<sequence length="327" mass="36607">MRLSGDYTYPLNTWIKVQEAFWFIKDSNGIYMDLRSDPEYSDRVMQHLNNNTCTLTITDLRESDSAEYKFRFITNDASGKYTGSPGVSLTVTVSPSGEIVEGSSVTLTCHSDANPTPTHTWYKENNTFHQGLQQNYTFPSISSEQRGSYFCKSCKSLLFSFFFFLNTNNAPRRPSVSVSPSGEIVEGTTVNLTCSSNANPKANYKWYKDNEKSPKALGQTYIITNIRAEHSGNYYCEALNKRGYNNSASNMTGLAGTFFSSPPYTNVLMIKCVFVMTNTKAEKGKKRDKALNETDGQLMSELAGYAVASPEDVESTNIFSEIKSTRR</sequence>
<dbReference type="AlphaFoldDB" id="A0A3Q3X5Z3"/>
<proteinExistence type="predicted"/>
<dbReference type="InterPro" id="IPR003599">
    <property type="entry name" value="Ig_sub"/>
</dbReference>
<protein>
    <recommendedName>
        <fullName evidence="1">Ig-like domain-containing protein</fullName>
    </recommendedName>
</protein>